<comment type="caution">
    <text evidence="1">The sequence shown here is derived from an EMBL/GenBank/DDBJ whole genome shotgun (WGS) entry which is preliminary data.</text>
</comment>
<dbReference type="Proteomes" id="UP001595974">
    <property type="component" value="Unassembled WGS sequence"/>
</dbReference>
<proteinExistence type="predicted"/>
<organism evidence="1 2">
    <name type="scientific">Thauera sinica</name>
    <dbReference type="NCBI Taxonomy" id="2665146"/>
    <lineage>
        <taxon>Bacteria</taxon>
        <taxon>Pseudomonadati</taxon>
        <taxon>Pseudomonadota</taxon>
        <taxon>Betaproteobacteria</taxon>
        <taxon>Rhodocyclales</taxon>
        <taxon>Zoogloeaceae</taxon>
        <taxon>Thauera</taxon>
    </lineage>
</organism>
<dbReference type="SUPFAM" id="SSF53756">
    <property type="entry name" value="UDP-Glycosyltransferase/glycogen phosphorylase"/>
    <property type="match status" value="1"/>
</dbReference>
<dbReference type="GO" id="GO:0016757">
    <property type="term" value="F:glycosyltransferase activity"/>
    <property type="evidence" value="ECO:0007669"/>
    <property type="project" value="UniProtKB-KW"/>
</dbReference>
<accession>A0ABW1APG8</accession>
<evidence type="ECO:0000313" key="1">
    <source>
        <dbReference type="EMBL" id="MFC5769115.1"/>
    </source>
</evidence>
<gene>
    <name evidence="1" type="ORF">ACFPTN_06985</name>
</gene>
<protein>
    <submittedName>
        <fullName evidence="1">Glycosyltransferase family 4 protein</fullName>
        <ecNumber evidence="1">2.4.-.-</ecNumber>
    </submittedName>
</protein>
<dbReference type="CDD" id="cd03801">
    <property type="entry name" value="GT4_PimA-like"/>
    <property type="match status" value="1"/>
</dbReference>
<dbReference type="RefSeq" id="WP_096451824.1">
    <property type="nucleotide sequence ID" value="NZ_JBHSOG010000024.1"/>
</dbReference>
<dbReference type="PANTHER" id="PTHR12526">
    <property type="entry name" value="GLYCOSYLTRANSFERASE"/>
    <property type="match status" value="1"/>
</dbReference>
<dbReference type="PANTHER" id="PTHR12526:SF600">
    <property type="entry name" value="GLYCOSYL TRANSFERASE GROUP 1"/>
    <property type="match status" value="1"/>
</dbReference>
<keyword evidence="1" id="KW-0808">Transferase</keyword>
<reference evidence="2" key="1">
    <citation type="journal article" date="2019" name="Int. J. Syst. Evol. Microbiol.">
        <title>The Global Catalogue of Microorganisms (GCM) 10K type strain sequencing project: providing services to taxonomists for standard genome sequencing and annotation.</title>
        <authorList>
            <consortium name="The Broad Institute Genomics Platform"/>
            <consortium name="The Broad Institute Genome Sequencing Center for Infectious Disease"/>
            <person name="Wu L."/>
            <person name="Ma J."/>
        </authorList>
    </citation>
    <scope>NUCLEOTIDE SEQUENCE [LARGE SCALE GENOMIC DNA]</scope>
    <source>
        <strain evidence="2">SHR3</strain>
    </source>
</reference>
<dbReference type="EMBL" id="JBHSOG010000024">
    <property type="protein sequence ID" value="MFC5769115.1"/>
    <property type="molecule type" value="Genomic_DNA"/>
</dbReference>
<dbReference type="Pfam" id="PF13692">
    <property type="entry name" value="Glyco_trans_1_4"/>
    <property type="match status" value="1"/>
</dbReference>
<dbReference type="Gene3D" id="3.40.50.2000">
    <property type="entry name" value="Glycogen Phosphorylase B"/>
    <property type="match status" value="2"/>
</dbReference>
<dbReference type="EC" id="2.4.-.-" evidence="1"/>
<keyword evidence="2" id="KW-1185">Reference proteome</keyword>
<sequence>MHPQSPQALVYVGRSRLHRNRANLIQALHVAEGFRNIGLPMRMYLPPAEGCDVRRVLEDFGVSPDLDIRPTQWLHTRFRLWPFFLRFRRELRAARSVFTPLPQVSGILAALGIPHVLEIHDAERDLIAKGMLDTVISAHRKGVLTRLLPVSRGAERLLLDSGADPARVTVAPNGVELGAYQALPAFDPARLAAPRLVYLGTLERKRGIEVFGAAAAAGLGQVTLIGNKAPGYTPPPGVVVLPFVPHHEVPGWYGRTDIVLLPYPKDIATADSMSPMKLFEALAAGRPIVASNLPVLRELLTHEENALLVDADDADAWLAAIRRLQADPRLAATLAGNARELASRFTWEKRAADIARACGWLPAA</sequence>
<evidence type="ECO:0000313" key="2">
    <source>
        <dbReference type="Proteomes" id="UP001595974"/>
    </source>
</evidence>
<name>A0ABW1APG8_9RHOO</name>
<keyword evidence="1" id="KW-0328">Glycosyltransferase</keyword>